<dbReference type="Gramene" id="TraesLDM7A03G03936840.1">
    <property type="protein sequence ID" value="TraesLDM7A03G03936840.1"/>
    <property type="gene ID" value="TraesLDM7A03G03936840"/>
</dbReference>
<gene>
    <name evidence="12" type="primary">LOC123147412</name>
</gene>
<dbReference type="CDD" id="cd00167">
    <property type="entry name" value="SANT"/>
    <property type="match status" value="1"/>
</dbReference>
<dbReference type="Gramene" id="TraesLAC7A03G03886580.1">
    <property type="protein sequence ID" value="TraesLAC7A03G03886580.1"/>
    <property type="gene ID" value="TraesLAC7A03G03886580"/>
</dbReference>
<dbReference type="InterPro" id="IPR006447">
    <property type="entry name" value="Myb_dom_plants"/>
</dbReference>
<dbReference type="PROSITE" id="PS50158">
    <property type="entry name" value="ZF_CCHC"/>
    <property type="match status" value="1"/>
</dbReference>
<dbReference type="Pfam" id="PF00249">
    <property type="entry name" value="Myb_DNA-binding"/>
    <property type="match status" value="1"/>
</dbReference>
<dbReference type="Proteomes" id="UP000019116">
    <property type="component" value="Chromosome 7A"/>
</dbReference>
<keyword evidence="2" id="KW-0805">Transcription regulation</keyword>
<proteinExistence type="predicted"/>
<dbReference type="SMR" id="A0A3B6RK18"/>
<evidence type="ECO:0000259" key="9">
    <source>
        <dbReference type="PROSITE" id="PS50158"/>
    </source>
</evidence>
<evidence type="ECO:0000256" key="2">
    <source>
        <dbReference type="ARBA" id="ARBA00023015"/>
    </source>
</evidence>
<reference evidence="12" key="2">
    <citation type="submission" date="2018-10" db="UniProtKB">
        <authorList>
            <consortium name="EnsemblPlants"/>
        </authorList>
    </citation>
    <scope>IDENTIFICATION</scope>
</reference>
<dbReference type="PROSITE" id="PS50090">
    <property type="entry name" value="MYB_LIKE"/>
    <property type="match status" value="1"/>
</dbReference>
<dbReference type="Gramene" id="TraesCS7A02G306100.1">
    <property type="protein sequence ID" value="TraesCS7A02G306100.1"/>
    <property type="gene ID" value="TraesCS7A02G306100"/>
</dbReference>
<dbReference type="InterPro" id="IPR052245">
    <property type="entry name" value="Plant_Stress_Dev_TF"/>
</dbReference>
<dbReference type="Gramene" id="TraesKAR7A01G0277580.1">
    <property type="protein sequence ID" value="cds.TraesKAR7A01G0277580.1"/>
    <property type="gene ID" value="TraesKAR7A01G0277580"/>
</dbReference>
<dbReference type="Gene3D" id="1.10.10.60">
    <property type="entry name" value="Homeodomain-like"/>
    <property type="match status" value="1"/>
</dbReference>
<dbReference type="Gramene" id="TraesPARA_EIv1.0_2301040.1">
    <property type="protein sequence ID" value="TraesPARA_EIv1.0_2301040.1.CDS"/>
    <property type="gene ID" value="TraesPARA_EIv1.0_2301040"/>
</dbReference>
<evidence type="ECO:0000259" key="10">
    <source>
        <dbReference type="PROSITE" id="PS51293"/>
    </source>
</evidence>
<dbReference type="Gramene" id="TraesCS7A03G0755100.1">
    <property type="protein sequence ID" value="TraesCS7A03G0755100.1.CDS"/>
    <property type="gene ID" value="TraesCS7A03G0755100"/>
</dbReference>
<keyword evidence="6" id="KW-0862">Zinc</keyword>
<keyword evidence="4" id="KW-0804">Transcription</keyword>
<evidence type="ECO:0000256" key="1">
    <source>
        <dbReference type="ARBA" id="ARBA00004123"/>
    </source>
</evidence>
<dbReference type="PANTHER" id="PTHR44191">
    <property type="entry name" value="TRANSCRIPTION FACTOR KUA1"/>
    <property type="match status" value="1"/>
</dbReference>
<feature type="region of interest" description="Disordered" evidence="7">
    <location>
        <begin position="348"/>
        <end position="391"/>
    </location>
</feature>
<dbReference type="KEGG" id="taes:123147412"/>
<organism evidence="12">
    <name type="scientific">Triticum aestivum</name>
    <name type="common">Wheat</name>
    <dbReference type="NCBI Taxonomy" id="4565"/>
    <lineage>
        <taxon>Eukaryota</taxon>
        <taxon>Viridiplantae</taxon>
        <taxon>Streptophyta</taxon>
        <taxon>Embryophyta</taxon>
        <taxon>Tracheophyta</taxon>
        <taxon>Spermatophyta</taxon>
        <taxon>Magnoliopsida</taxon>
        <taxon>Liliopsida</taxon>
        <taxon>Poales</taxon>
        <taxon>Poaceae</taxon>
        <taxon>BOP clade</taxon>
        <taxon>Pooideae</taxon>
        <taxon>Triticodae</taxon>
        <taxon>Triticeae</taxon>
        <taxon>Triticinae</taxon>
        <taxon>Triticum</taxon>
    </lineage>
</organism>
<dbReference type="SUPFAM" id="SSF46689">
    <property type="entry name" value="Homeodomain-like"/>
    <property type="match status" value="1"/>
</dbReference>
<feature type="domain" description="SANT" evidence="10">
    <location>
        <begin position="89"/>
        <end position="142"/>
    </location>
</feature>
<evidence type="ECO:0000313" key="13">
    <source>
        <dbReference type="Proteomes" id="UP000019116"/>
    </source>
</evidence>
<dbReference type="Gramene" id="TraesCLE_scaffold_052133_01G000100.1">
    <property type="protein sequence ID" value="TraesCLE_scaffold_052133_01G000100.1"/>
    <property type="gene ID" value="TraesCLE_scaffold_052133_01G000100"/>
</dbReference>
<dbReference type="GeneID" id="123147412"/>
<evidence type="ECO:0000256" key="3">
    <source>
        <dbReference type="ARBA" id="ARBA00023125"/>
    </source>
</evidence>
<dbReference type="EnsemblPlants" id="TraesCS7A02G306100.1">
    <property type="protein sequence ID" value="TraesCS7A02G306100.1"/>
    <property type="gene ID" value="TraesCS7A02G306100"/>
</dbReference>
<name>A0A3B6RK18_WHEAT</name>
<dbReference type="GO" id="GO:0008270">
    <property type="term" value="F:zinc ion binding"/>
    <property type="evidence" value="ECO:0007669"/>
    <property type="project" value="UniProtKB-KW"/>
</dbReference>
<sequence length="391" mass="41663">MTRDGVPPAAPAGGGAGDGPRRCSQCGHHGHNSRTCTARPVKLFGVRIGDKPIRKSVSMGNLAQLAEGSGGARAEGYGSEGDDDKPHRKRGESWSEEEHKKFLLGLNKLGKGDWRGISRNYVVSRTPTQVASHAQKYFIRQTNVNRRKRRSSLFDMVIEDPGDQPLSRSSSQEMPLSRSSSQDVEEFVDDLRPVTAPVTPPAPMPVITSVSVPPPVPVMAPPAPVPMLTYASAPSPVLAMAHQPQGNESAGSSSIAGEAGMVMPQVMPPYGYPPPMMIPAPHYVQAVFPYPYYGYAPMFYGPPVSMQASSPVTVQASHEPVRPVAVHSAPPVNVEDLYNMSKLNLKGDSSTSGVAPNLALPPNPNGRPERQSAFHGKGAENGSSNGLIPTK</sequence>
<feature type="compositionally biased region" description="Polar residues" evidence="7">
    <location>
        <begin position="166"/>
        <end position="181"/>
    </location>
</feature>
<keyword evidence="13" id="KW-1185">Reference proteome</keyword>
<dbReference type="RefSeq" id="XP_044422593.1">
    <property type="nucleotide sequence ID" value="XM_044566658.1"/>
</dbReference>
<dbReference type="Gramene" id="TraesJUL7A03G03969700.1">
    <property type="protein sequence ID" value="TraesJUL7A03G03969700.1"/>
    <property type="gene ID" value="TraesJUL7A03G03969700"/>
</dbReference>
<dbReference type="AlphaFoldDB" id="A0A3B6RK18"/>
<feature type="region of interest" description="Disordered" evidence="7">
    <location>
        <begin position="67"/>
        <end position="97"/>
    </location>
</feature>
<dbReference type="InterPro" id="IPR017884">
    <property type="entry name" value="SANT_dom"/>
</dbReference>
<dbReference type="Gramene" id="TraesARI7A03G03906320.1">
    <property type="protein sequence ID" value="TraesARI7A03G03906320.1"/>
    <property type="gene ID" value="TraesARI7A03G03906320"/>
</dbReference>
<dbReference type="GO" id="GO:0009744">
    <property type="term" value="P:response to sucrose"/>
    <property type="evidence" value="ECO:0007669"/>
    <property type="project" value="UniProtKB-ARBA"/>
</dbReference>
<keyword evidence="3" id="KW-0238">DNA-binding</keyword>
<dbReference type="Gramene" id="TraesROB_scaffold_112843_01G000100.1">
    <property type="protein sequence ID" value="TraesROB_scaffold_112843_01G000100.1"/>
    <property type="gene ID" value="TraesROB_scaffold_112843_01G000100"/>
</dbReference>
<evidence type="ECO:0000259" key="11">
    <source>
        <dbReference type="PROSITE" id="PS51294"/>
    </source>
</evidence>
<evidence type="ECO:0000259" key="8">
    <source>
        <dbReference type="PROSITE" id="PS50090"/>
    </source>
</evidence>
<dbReference type="GO" id="GO:0009723">
    <property type="term" value="P:response to ethylene"/>
    <property type="evidence" value="ECO:0000318"/>
    <property type="project" value="GO_Central"/>
</dbReference>
<dbReference type="Gramene" id="TraesJAG7A03G03915200.1">
    <property type="protein sequence ID" value="TraesJAG7A03G03915200.1"/>
    <property type="gene ID" value="TraesJAG7A03G03915200"/>
</dbReference>
<dbReference type="SMART" id="SM00717">
    <property type="entry name" value="SANT"/>
    <property type="match status" value="1"/>
</dbReference>
<protein>
    <recommendedName>
        <fullName evidence="14">MYB-related protein</fullName>
    </recommendedName>
</protein>
<feature type="region of interest" description="Disordered" evidence="7">
    <location>
        <begin position="159"/>
        <end position="181"/>
    </location>
</feature>
<dbReference type="OrthoDB" id="689545at2759"/>
<dbReference type="Gramene" id="TraesSYM7A03G03886480.1">
    <property type="protein sequence ID" value="TraesSYM7A03G03886480.1"/>
    <property type="gene ID" value="TraesSYM7A03G03886480"/>
</dbReference>
<feature type="compositionally biased region" description="Polar residues" evidence="7">
    <location>
        <begin position="381"/>
        <end position="391"/>
    </location>
</feature>
<dbReference type="GO" id="GO:0003700">
    <property type="term" value="F:DNA-binding transcription factor activity"/>
    <property type="evidence" value="ECO:0007669"/>
    <property type="project" value="UniProtKB-ARBA"/>
</dbReference>
<accession>A0A3B6RK18</accession>
<dbReference type="InterPro" id="IPR009057">
    <property type="entry name" value="Homeodomain-like_sf"/>
</dbReference>
<reference evidence="12" key="1">
    <citation type="submission" date="2018-08" db="EMBL/GenBank/DDBJ databases">
        <authorList>
            <person name="Rossello M."/>
        </authorList>
    </citation>
    <scope>NUCLEOTIDE SEQUENCE [LARGE SCALE GENOMIC DNA]</scope>
    <source>
        <strain evidence="12">cv. Chinese Spring</strain>
    </source>
</reference>
<evidence type="ECO:0000256" key="7">
    <source>
        <dbReference type="SAM" id="MobiDB-lite"/>
    </source>
</evidence>
<dbReference type="Gramene" id="TraesMAC7A03G03932410.1">
    <property type="protein sequence ID" value="TraesMAC7A03G03932410.1"/>
    <property type="gene ID" value="TraesMAC7A03G03932410"/>
</dbReference>
<dbReference type="NCBIfam" id="TIGR01557">
    <property type="entry name" value="myb_SHAQKYF"/>
    <property type="match status" value="1"/>
</dbReference>
<dbReference type="Gramene" id="TraesSTA7A03G03928590.1">
    <property type="protein sequence ID" value="TraesSTA7A03G03928590.1"/>
    <property type="gene ID" value="TraesSTA7A03G03928590"/>
</dbReference>
<dbReference type="PROSITE" id="PS51294">
    <property type="entry name" value="HTH_MYB"/>
    <property type="match status" value="1"/>
</dbReference>
<dbReference type="PANTHER" id="PTHR44191:SF16">
    <property type="entry name" value="MYB TRANSCRIPTION FACTOR"/>
    <property type="match status" value="1"/>
</dbReference>
<keyword evidence="6" id="KW-0863">Zinc-finger</keyword>
<dbReference type="Gramene" id="TraesNOR7A03G03976820.1">
    <property type="protein sequence ID" value="TraesNOR7A03G03976820.1"/>
    <property type="gene ID" value="TraesNOR7A03G03976820"/>
</dbReference>
<feature type="domain" description="Myb-like" evidence="8">
    <location>
        <begin position="86"/>
        <end position="138"/>
    </location>
</feature>
<evidence type="ECO:0000256" key="4">
    <source>
        <dbReference type="ARBA" id="ARBA00023163"/>
    </source>
</evidence>
<dbReference type="GO" id="GO:0005634">
    <property type="term" value="C:nucleus"/>
    <property type="evidence" value="ECO:0007669"/>
    <property type="project" value="UniProtKB-SubCell"/>
</dbReference>
<dbReference type="STRING" id="4565.A0A3B6RK18"/>
<evidence type="ECO:0000313" key="12">
    <source>
        <dbReference type="EnsemblPlants" id="TraesCS7A02G306100.1"/>
    </source>
</evidence>
<dbReference type="InterPro" id="IPR001878">
    <property type="entry name" value="Znf_CCHC"/>
</dbReference>
<evidence type="ECO:0008006" key="14">
    <source>
        <dbReference type="Google" id="ProtNLM"/>
    </source>
</evidence>
<keyword evidence="6" id="KW-0479">Metal-binding</keyword>
<dbReference type="PROSITE" id="PS51293">
    <property type="entry name" value="SANT"/>
    <property type="match status" value="1"/>
</dbReference>
<dbReference type="InterPro" id="IPR001005">
    <property type="entry name" value="SANT/Myb"/>
</dbReference>
<dbReference type="Gramene" id="TraesCAD_scaffold_024999_01G000100.1">
    <property type="protein sequence ID" value="TraesCAD_scaffold_024999_01G000100.1"/>
    <property type="gene ID" value="TraesCAD_scaffold_024999_01G000100"/>
</dbReference>
<feature type="region of interest" description="Disordered" evidence="7">
    <location>
        <begin position="1"/>
        <end position="35"/>
    </location>
</feature>
<dbReference type="GO" id="GO:0003677">
    <property type="term" value="F:DNA binding"/>
    <property type="evidence" value="ECO:0007669"/>
    <property type="project" value="UniProtKB-KW"/>
</dbReference>
<comment type="subcellular location">
    <subcellularLocation>
        <location evidence="1">Nucleus</location>
    </subcellularLocation>
</comment>
<dbReference type="FunFam" id="1.10.10.60:FF:000009">
    <property type="entry name" value="transcription factor MYB1R1"/>
    <property type="match status" value="1"/>
</dbReference>
<evidence type="ECO:0000256" key="5">
    <source>
        <dbReference type="ARBA" id="ARBA00023242"/>
    </source>
</evidence>
<feature type="domain" description="HTH myb-type" evidence="11">
    <location>
        <begin position="85"/>
        <end position="142"/>
    </location>
</feature>
<keyword evidence="5" id="KW-0539">Nucleus</keyword>
<feature type="domain" description="CCHC-type" evidence="9">
    <location>
        <begin position="21"/>
        <end position="36"/>
    </location>
</feature>
<dbReference type="GO" id="GO:0009739">
    <property type="term" value="P:response to gibberellin"/>
    <property type="evidence" value="ECO:0000318"/>
    <property type="project" value="GO_Central"/>
</dbReference>
<dbReference type="Gramene" id="TraesWEE_scaffold_121197_01G000100.1">
    <property type="protein sequence ID" value="TraesWEE_scaffold_121197_01G000100.1"/>
    <property type="gene ID" value="TraesWEE_scaffold_121197_01G000100"/>
</dbReference>
<evidence type="ECO:0000256" key="6">
    <source>
        <dbReference type="PROSITE-ProRule" id="PRU00047"/>
    </source>
</evidence>
<dbReference type="InterPro" id="IPR017930">
    <property type="entry name" value="Myb_dom"/>
</dbReference>